<dbReference type="AlphaFoldDB" id="A0A7D5L9X6"/>
<feature type="domain" description="BioF2-like acetyltransferase" evidence="1">
    <location>
        <begin position="175"/>
        <end position="307"/>
    </location>
</feature>
<dbReference type="GeneID" id="56037288"/>
<dbReference type="InterPro" id="IPR016181">
    <property type="entry name" value="Acyl_CoA_acyltransferase"/>
</dbReference>
<dbReference type="Gene3D" id="3.40.630.30">
    <property type="match status" value="1"/>
</dbReference>
<reference evidence="2 3" key="1">
    <citation type="submission" date="2020-06" db="EMBL/GenBank/DDBJ databases">
        <title>NJ-3-1, isolated from saline soil.</title>
        <authorList>
            <person name="Cui H.L."/>
            <person name="Shi X."/>
        </authorList>
    </citation>
    <scope>NUCLEOTIDE SEQUENCE [LARGE SCALE GENOMIC DNA]</scope>
    <source>
        <strain evidence="2 3">NJ-3-1</strain>
    </source>
</reference>
<name>A0A7D5L9X6_9EURY</name>
<dbReference type="KEGG" id="halu:HUG12_07475"/>
<evidence type="ECO:0000313" key="2">
    <source>
        <dbReference type="EMBL" id="QLG61574.1"/>
    </source>
</evidence>
<dbReference type="PANTHER" id="PTHR36174:SF1">
    <property type="entry name" value="LIPID II:GLYCINE GLYCYLTRANSFERASE"/>
    <property type="match status" value="1"/>
</dbReference>
<dbReference type="InterPro" id="IPR050644">
    <property type="entry name" value="PG_Glycine_Bridge_Synth"/>
</dbReference>
<keyword evidence="2" id="KW-0808">Transferase</keyword>
<dbReference type="EMBL" id="CP058579">
    <property type="protein sequence ID" value="QLG61574.1"/>
    <property type="molecule type" value="Genomic_DNA"/>
</dbReference>
<dbReference type="Pfam" id="PF13480">
    <property type="entry name" value="Acetyltransf_6"/>
    <property type="match status" value="1"/>
</dbReference>
<dbReference type="Proteomes" id="UP000509626">
    <property type="component" value="Chromosome"/>
</dbReference>
<evidence type="ECO:0000313" key="3">
    <source>
        <dbReference type="Proteomes" id="UP000509626"/>
    </source>
</evidence>
<accession>A0A7D5L9X6</accession>
<organism evidence="2 3">
    <name type="scientific">Halorarum salinum</name>
    <dbReference type="NCBI Taxonomy" id="2743089"/>
    <lineage>
        <taxon>Archaea</taxon>
        <taxon>Methanobacteriati</taxon>
        <taxon>Methanobacteriota</taxon>
        <taxon>Stenosarchaea group</taxon>
        <taxon>Halobacteria</taxon>
        <taxon>Halobacteriales</taxon>
        <taxon>Haloferacaceae</taxon>
        <taxon>Halorarum</taxon>
    </lineage>
</organism>
<gene>
    <name evidence="2" type="ORF">HUG12_07475</name>
</gene>
<dbReference type="PANTHER" id="PTHR36174">
    <property type="entry name" value="LIPID II:GLYCINE GLYCYLTRANSFERASE"/>
    <property type="match status" value="1"/>
</dbReference>
<dbReference type="RefSeq" id="WP_179268159.1">
    <property type="nucleotide sequence ID" value="NZ_CP058579.1"/>
</dbReference>
<protein>
    <submittedName>
        <fullName evidence="2">GNAT family N-acetyltransferase</fullName>
    </submittedName>
</protein>
<dbReference type="InterPro" id="IPR038740">
    <property type="entry name" value="BioF2-like_GNAT_dom"/>
</dbReference>
<sequence length="352" mass="40146">MTELTVSILDSIEDVNPNQWNNLVTQSDLGSLFHRHEWLRLVETALECEPRHVVVEKETNPVAVFPNFYDSIHVPGWHEAARSLPVRELVSVAPGYGGPVIVGDEDACLELAFDALEDLRGIRTLFHRVRTNDLGYVRYGKTFAKNGYRPVGVNCRFRIDLERPWEEIRAGMDADHRRRLRSMRDRDVEYRDEPIDAGSLEETYAAYVNNVERAGGVAFPFAFFAGLADLLADRVKVFTVLVDGREVGRYLYLLDEEQSTLHYYFAAIGDEECFADNPSQLLHAHAIRWGQEQGYRYYDFGGTGADYSDGVFRHKEGYGGEAVPTGQWQKGFSRLGWPAFRAARSLYRKSTY</sequence>
<evidence type="ECO:0000259" key="1">
    <source>
        <dbReference type="Pfam" id="PF13480"/>
    </source>
</evidence>
<dbReference type="GO" id="GO:0016740">
    <property type="term" value="F:transferase activity"/>
    <property type="evidence" value="ECO:0007669"/>
    <property type="project" value="UniProtKB-KW"/>
</dbReference>
<keyword evidence="3" id="KW-1185">Reference proteome</keyword>
<proteinExistence type="predicted"/>
<dbReference type="SUPFAM" id="SSF55729">
    <property type="entry name" value="Acyl-CoA N-acyltransferases (Nat)"/>
    <property type="match status" value="1"/>
</dbReference>
<dbReference type="OrthoDB" id="135106at2157"/>